<protein>
    <submittedName>
        <fullName evidence="2">Uncharacterized protein</fullName>
    </submittedName>
</protein>
<comment type="caution">
    <text evidence="2">The sequence shown here is derived from an EMBL/GenBank/DDBJ whole genome shotgun (WGS) entry which is preliminary data.</text>
</comment>
<feature type="region of interest" description="Disordered" evidence="1">
    <location>
        <begin position="381"/>
        <end position="405"/>
    </location>
</feature>
<name>A0ABV2TZL6_9FLAO</name>
<accession>A0ABV2TZL6</accession>
<keyword evidence="3" id="KW-1185">Reference proteome</keyword>
<dbReference type="RefSeq" id="WP_408017333.1">
    <property type="nucleotide sequence ID" value="NZ_JBEWYP010000011.1"/>
</dbReference>
<organism evidence="2 3">
    <name type="scientific">Sediminicola luteus</name>
    <dbReference type="NCBI Taxonomy" id="319238"/>
    <lineage>
        <taxon>Bacteria</taxon>
        <taxon>Pseudomonadati</taxon>
        <taxon>Bacteroidota</taxon>
        <taxon>Flavobacteriia</taxon>
        <taxon>Flavobacteriales</taxon>
        <taxon>Flavobacteriaceae</taxon>
        <taxon>Sediminicola</taxon>
    </lineage>
</organism>
<evidence type="ECO:0000256" key="1">
    <source>
        <dbReference type="SAM" id="MobiDB-lite"/>
    </source>
</evidence>
<dbReference type="Proteomes" id="UP001549773">
    <property type="component" value="Unassembled WGS sequence"/>
</dbReference>
<evidence type="ECO:0000313" key="2">
    <source>
        <dbReference type="EMBL" id="MET7030703.1"/>
    </source>
</evidence>
<dbReference type="EMBL" id="JBEWYP010000011">
    <property type="protein sequence ID" value="MET7030703.1"/>
    <property type="molecule type" value="Genomic_DNA"/>
</dbReference>
<gene>
    <name evidence="2" type="ORF">ABXZ32_14945</name>
</gene>
<evidence type="ECO:0000313" key="3">
    <source>
        <dbReference type="Proteomes" id="UP001549773"/>
    </source>
</evidence>
<proteinExistence type="predicted"/>
<reference evidence="2 3" key="1">
    <citation type="submission" date="2024-07" db="EMBL/GenBank/DDBJ databases">
        <title>The genome sequence of type strain Sediminicola luteus GDMCC 1.2596T.</title>
        <authorList>
            <person name="Liu Y."/>
        </authorList>
    </citation>
    <scope>NUCLEOTIDE SEQUENCE [LARGE SCALE GENOMIC DNA]</scope>
    <source>
        <strain evidence="2 3">GDMCC 1.2596</strain>
    </source>
</reference>
<feature type="non-terminal residue" evidence="2">
    <location>
        <position position="784"/>
    </location>
</feature>
<sequence length="784" mass="80038">MRLKKALLVLLIFTGTFTYGQIKIGDNPQNINQASVLELESTSRALVITRINTSQMNAITPLQGAMAYNTDTKCIHYYNGSQWLNLCDALVNSVNISLTDNGDGTYTFSDATNNLTEINNLNESLVVDNGNLILTDTSGNAISVELQNLSSQTFTTDATAPREFPSILITTDSSGSNYNFEVGVIDGLSIQDGSIKQIDLAGASVGSAQLRDNSVTTIAIAENAVTTIKIANNSVTNTKLDKSNIPLSGFAPPNAEVNLGNFKIINLAEPTLDQDAATKNYVDQAIIAGTADGSETILNNGTNINITGIGTSGSPYVINNTFTEVDGSVTNEIQSLSQVLGIGNAANNRITNVTEPVAAQDAATKAYVDAQVGGSAQTIVSGQTGNDISPGVPDGGAYYNDGDSDDTNELSDLAFDSGTNILTLTNPTTPTNSVDLSSLSGTGSDNQNITDFTFNSATNILSLSLENGNTDTADLTALSGGGGTTEQADQITIVGDGTTGNEFEVADGAINSIKITDGTIQAIDISINAVTTSAILNANITPIKIEPGTNGQFLSTSGGAVIWDNLPGGTGGTVETDGVTLEGNGVTPNPIQVREGGITSTQIFDGTIATADIADNAVATIKILDNNVTPAKIEEGANGEVLTTDGAGNVVWAAPTAGAVSSDGTTITGDGNLTDLSVPTGGITSTQIFDGTIATADIADKNVTPAKIAEGANGEVLTTDGAGNVVWAAPTAGAVSSDGTTITGDGNLTDLSVPTGGITSTQIFDGTIATADIADNNVTPAKIA</sequence>